<keyword evidence="4 10" id="KW-0812">Transmembrane</keyword>
<dbReference type="InterPro" id="IPR034260">
    <property type="entry name" value="Yme2_RRM"/>
</dbReference>
<evidence type="ECO:0000256" key="8">
    <source>
        <dbReference type="ARBA" id="ARBA00023136"/>
    </source>
</evidence>
<dbReference type="GO" id="GO:0003723">
    <property type="term" value="F:RNA binding"/>
    <property type="evidence" value="ECO:0007669"/>
    <property type="project" value="UniProtKB-UniRule"/>
</dbReference>
<sequence length="833" mass="93955">MHGITKFGLQPLRVGGAGVIARRHIASSATRHAKSTLEAGENKSGHISVSAKNEAVLFFDNVFPLKLQWLLRLPFQAEKRIPELMKRLKRPTIAAADPVHILHRCPIVNKAQISIEEVLPRLKEGGAFVKIRHDPAIDSSSIETEIRNHLKTVRIKPWWNPFQRMRARLVRGRPWVEDLYRLPSSRLKVEFLPAAPGTEPAELSPEQLYSFFRPYGKLKDIAAQPQDSKIVPRYANLDFTMVQKAIMAKNCLHGIKVSEAQGGGVAGTMLRLTYEPKVKARYFRDWIFGHPRILIPVLIAIIGAFTVAVFDPIRTFFVKAHITKSLSLGHNKIYQWFKAQTMDILSFRRDDDDDAGMDVVWDDRKDNIEQIRTWLMDTADTFIIVQGPRGSGKKELVVDQALMYQKHKLVIDCKPIQEARGDSATIAATAAQVGYRPVFSWMHSISGMLDLAAQGATGVKAGFSETVETQLAKILNNTATALKSIALDNRKKDDKDAHLSDDEWLEVHPERRPVVVVDNFLHKSSDGDVVYEKISDWAAGLTTANLAHIIFLTNDFSFTKSLSKALPDRVFRHISLSDCTPEVAKRYVISHIDAEDEADADKADPNQKHLTPSQRREDLIELDDCITALGGRLTDLEFFARRIKTGETPKKAVAEIINQSASEIQKMYLFGQDETNRRWTPEQAWLLIKQLAAAETLRYHAVLLNDTFKAGGEKVLQALEQAELITIVTSAGRPHSIKPGKPVYQPAFRRLAEDRVLRARLDLAILKEQSKLESADIDKYENELKLLAELPKQPAEVTPRVRWLLNKMMASQAKIEGFEREIAACKDVLRKEF</sequence>
<comment type="function">
    <text evidence="9 10">Plays a role in maintaining the mitochondrial genome and in controlling the mtDNA escape. Involved in the regulation of mtDNA nucleotide structure and number. May have a dispensable role in early maturation of pre-rRNA.</text>
</comment>
<dbReference type="Pfam" id="PF10443">
    <property type="entry name" value="RNA12"/>
    <property type="match status" value="1"/>
</dbReference>
<gene>
    <name evidence="12" type="ORF">K452DRAFT_242601</name>
</gene>
<evidence type="ECO:0000256" key="1">
    <source>
        <dbReference type="ARBA" id="ARBA00004434"/>
    </source>
</evidence>
<evidence type="ECO:0000313" key="13">
    <source>
        <dbReference type="Proteomes" id="UP000799438"/>
    </source>
</evidence>
<comment type="subcellular location">
    <subcellularLocation>
        <location evidence="1 10">Mitochondrion inner membrane</location>
        <topology evidence="1 10">Single-pass membrane protein</topology>
    </subcellularLocation>
</comment>
<dbReference type="GeneID" id="54295372"/>
<evidence type="ECO:0000256" key="5">
    <source>
        <dbReference type="ARBA" id="ARBA00022792"/>
    </source>
</evidence>
<evidence type="ECO:0000313" key="12">
    <source>
        <dbReference type="EMBL" id="KAF2146082.1"/>
    </source>
</evidence>
<dbReference type="EMBL" id="ML995476">
    <property type="protein sequence ID" value="KAF2146082.1"/>
    <property type="molecule type" value="Genomic_DNA"/>
</dbReference>
<evidence type="ECO:0000256" key="10">
    <source>
        <dbReference type="RuleBase" id="RU367108"/>
    </source>
</evidence>
<protein>
    <recommendedName>
        <fullName evidence="3 10">Mitochondrial escape protein 2</fullName>
    </recommendedName>
</protein>
<comment type="similarity">
    <text evidence="2 10">Belongs to the YME2 family.</text>
</comment>
<dbReference type="InterPro" id="IPR018850">
    <property type="entry name" value="Mt_escape_2_C"/>
</dbReference>
<organism evidence="12 13">
    <name type="scientific">Aplosporella prunicola CBS 121167</name>
    <dbReference type="NCBI Taxonomy" id="1176127"/>
    <lineage>
        <taxon>Eukaryota</taxon>
        <taxon>Fungi</taxon>
        <taxon>Dikarya</taxon>
        <taxon>Ascomycota</taxon>
        <taxon>Pezizomycotina</taxon>
        <taxon>Dothideomycetes</taxon>
        <taxon>Dothideomycetes incertae sedis</taxon>
        <taxon>Botryosphaeriales</taxon>
        <taxon>Aplosporellaceae</taxon>
        <taxon>Aplosporella</taxon>
    </lineage>
</organism>
<keyword evidence="13" id="KW-1185">Reference proteome</keyword>
<evidence type="ECO:0000256" key="4">
    <source>
        <dbReference type="ARBA" id="ARBA00022692"/>
    </source>
</evidence>
<dbReference type="RefSeq" id="XP_033401794.1">
    <property type="nucleotide sequence ID" value="XM_033537876.1"/>
</dbReference>
<keyword evidence="7 10" id="KW-0496">Mitochondrion</keyword>
<dbReference type="CDD" id="cd12433">
    <property type="entry name" value="RRM_Yme2p_like"/>
    <property type="match status" value="1"/>
</dbReference>
<evidence type="ECO:0000256" key="6">
    <source>
        <dbReference type="ARBA" id="ARBA00022989"/>
    </source>
</evidence>
<keyword evidence="5 10" id="KW-0999">Mitochondrion inner membrane</keyword>
<evidence type="ECO:0000256" key="9">
    <source>
        <dbReference type="ARBA" id="ARBA00025276"/>
    </source>
</evidence>
<feature type="domain" description="Mitochondrial escape protein 2 C-terminal" evidence="11">
    <location>
        <begin position="364"/>
        <end position="790"/>
    </location>
</feature>
<dbReference type="PANTHER" id="PTHR32198">
    <property type="entry name" value="MITOCHONDRIAL ESCAPE PROTEIN 2"/>
    <property type="match status" value="1"/>
</dbReference>
<dbReference type="GO" id="GO:0006397">
    <property type="term" value="P:mRNA processing"/>
    <property type="evidence" value="ECO:0007669"/>
    <property type="project" value="UniProtKB-UniRule"/>
</dbReference>
<name>A0A6A6BPQ4_9PEZI</name>
<keyword evidence="10" id="KW-0507">mRNA processing</keyword>
<keyword evidence="10" id="KW-0694">RNA-binding</keyword>
<accession>A0A6A6BPQ4</accession>
<dbReference type="Proteomes" id="UP000799438">
    <property type="component" value="Unassembled WGS sequence"/>
</dbReference>
<evidence type="ECO:0000256" key="3">
    <source>
        <dbReference type="ARBA" id="ARBA00020222"/>
    </source>
</evidence>
<keyword evidence="6 10" id="KW-1133">Transmembrane helix</keyword>
<proteinExistence type="inferred from homology"/>
<evidence type="ECO:0000256" key="2">
    <source>
        <dbReference type="ARBA" id="ARBA00010320"/>
    </source>
</evidence>
<feature type="transmembrane region" description="Helical" evidence="10">
    <location>
        <begin position="293"/>
        <end position="310"/>
    </location>
</feature>
<evidence type="ECO:0000256" key="7">
    <source>
        <dbReference type="ARBA" id="ARBA00023128"/>
    </source>
</evidence>
<dbReference type="AlphaFoldDB" id="A0A6A6BPQ4"/>
<reference evidence="12" key="1">
    <citation type="journal article" date="2020" name="Stud. Mycol.">
        <title>101 Dothideomycetes genomes: a test case for predicting lifestyles and emergence of pathogens.</title>
        <authorList>
            <person name="Haridas S."/>
            <person name="Albert R."/>
            <person name="Binder M."/>
            <person name="Bloem J."/>
            <person name="Labutti K."/>
            <person name="Salamov A."/>
            <person name="Andreopoulos B."/>
            <person name="Baker S."/>
            <person name="Barry K."/>
            <person name="Bills G."/>
            <person name="Bluhm B."/>
            <person name="Cannon C."/>
            <person name="Castanera R."/>
            <person name="Culley D."/>
            <person name="Daum C."/>
            <person name="Ezra D."/>
            <person name="Gonzalez J."/>
            <person name="Henrissat B."/>
            <person name="Kuo A."/>
            <person name="Liang C."/>
            <person name="Lipzen A."/>
            <person name="Lutzoni F."/>
            <person name="Magnuson J."/>
            <person name="Mondo S."/>
            <person name="Nolan M."/>
            <person name="Ohm R."/>
            <person name="Pangilinan J."/>
            <person name="Park H.-J."/>
            <person name="Ramirez L."/>
            <person name="Alfaro M."/>
            <person name="Sun H."/>
            <person name="Tritt A."/>
            <person name="Yoshinaga Y."/>
            <person name="Zwiers L.-H."/>
            <person name="Turgeon B."/>
            <person name="Goodwin S."/>
            <person name="Spatafora J."/>
            <person name="Crous P."/>
            <person name="Grigoriev I."/>
        </authorList>
    </citation>
    <scope>NUCLEOTIDE SEQUENCE</scope>
    <source>
        <strain evidence="12">CBS 121167</strain>
    </source>
</reference>
<evidence type="ECO:0000259" key="11">
    <source>
        <dbReference type="Pfam" id="PF10443"/>
    </source>
</evidence>
<dbReference type="PANTHER" id="PTHR32198:SF2">
    <property type="entry name" value="MITOCHONDRIAL ESCAPE PROTEIN 2"/>
    <property type="match status" value="1"/>
</dbReference>
<dbReference type="GO" id="GO:0005743">
    <property type="term" value="C:mitochondrial inner membrane"/>
    <property type="evidence" value="ECO:0007669"/>
    <property type="project" value="UniProtKB-SubCell"/>
</dbReference>
<keyword evidence="8 10" id="KW-0472">Membrane</keyword>
<dbReference type="InterPro" id="IPR039627">
    <property type="entry name" value="Yme2_C"/>
</dbReference>
<dbReference type="OrthoDB" id="10267654at2759"/>